<dbReference type="OrthoDB" id="10047078at2759"/>
<organism evidence="1 2">
    <name type="scientific">Aspergillus turcosus</name>
    <dbReference type="NCBI Taxonomy" id="1245748"/>
    <lineage>
        <taxon>Eukaryota</taxon>
        <taxon>Fungi</taxon>
        <taxon>Dikarya</taxon>
        <taxon>Ascomycota</taxon>
        <taxon>Pezizomycotina</taxon>
        <taxon>Eurotiomycetes</taxon>
        <taxon>Eurotiomycetidae</taxon>
        <taxon>Eurotiales</taxon>
        <taxon>Aspergillaceae</taxon>
        <taxon>Aspergillus</taxon>
        <taxon>Aspergillus subgen. Fumigati</taxon>
    </lineage>
</organism>
<dbReference type="PANTHER" id="PTHR43845:SF1">
    <property type="entry name" value="BLR5969 PROTEIN"/>
    <property type="match status" value="1"/>
</dbReference>
<dbReference type="SUPFAM" id="SSF56801">
    <property type="entry name" value="Acetyl-CoA synthetase-like"/>
    <property type="match status" value="1"/>
</dbReference>
<sequence length="461" mass="50776">MADGPYSLAAVLEVAKIHPFYNSDIKYPPGPEAIQAALQRAATESPGINFDSQPLLRKEDLYKIIERLTFDTCAQNGYRRSSYISTTGGGSGGFPMMFATDSKENRQQRAAFGAFIAACGLVEPEDWVLSTHTSGYLYRSLDLMSEILENAGASVLCAGSRMPPAEVVGALAQYHANVLTGDSSQIIQIVDYIARLPESQRQQISLNKVIYTSEPLTESQRSHVFANLGPVGIYSILGSAEAGPYAISNQKLTGAHTPPGTTDFVFDTRAVLIEISHPSVLDGDSSVPRPVPDGEQGIVVQTSLQRLRNPLVRYITGDIGSLHPMPAAAGSIIPEAELQHFRVLRLVGRDPRFSFKWFGEYFEFRNIVALMQTVEFGILQWQVVLGHLGSSPQPTLEIRIFRAAAGERLLAEDALVERLEKFFYVFPENRHLFRITFLDSLAGFEKSSTGNKVMKFVDKTH</sequence>
<gene>
    <name evidence="1" type="ORF">CFD26_106055</name>
</gene>
<keyword evidence="2" id="KW-1185">Reference proteome</keyword>
<dbReference type="EMBL" id="NIDN02000133">
    <property type="protein sequence ID" value="RLL95897.1"/>
    <property type="molecule type" value="Genomic_DNA"/>
</dbReference>
<reference evidence="1 2" key="1">
    <citation type="submission" date="2018-08" db="EMBL/GenBank/DDBJ databases">
        <title>Draft genome sequences of two Aspergillus turcosus clinical strains isolated from bronchoalveolar lavage fluid: one azole-susceptible and the other azole-resistant.</title>
        <authorList>
            <person name="Parent-Michaud M."/>
            <person name="Dufresne P.J."/>
            <person name="Fournier E."/>
            <person name="Martineau C."/>
            <person name="Moreira S."/>
            <person name="Perkins V."/>
            <person name="De Repentigny L."/>
            <person name="Dufresne S.F."/>
        </authorList>
    </citation>
    <scope>NUCLEOTIDE SEQUENCE [LARGE SCALE GENOMIC DNA]</scope>
    <source>
        <strain evidence="1">HMR AF 1038</strain>
    </source>
</reference>
<dbReference type="Proteomes" id="UP000215289">
    <property type="component" value="Unassembled WGS sequence"/>
</dbReference>
<dbReference type="AlphaFoldDB" id="A0A229YEQ8"/>
<accession>A0A229YEQ8</accession>
<dbReference type="Gene3D" id="3.40.50.12780">
    <property type="entry name" value="N-terminal domain of ligase-like"/>
    <property type="match status" value="1"/>
</dbReference>
<proteinExistence type="predicted"/>
<comment type="caution">
    <text evidence="1">The sequence shown here is derived from an EMBL/GenBank/DDBJ whole genome shotgun (WGS) entry which is preliminary data.</text>
</comment>
<dbReference type="InterPro" id="IPR042099">
    <property type="entry name" value="ANL_N_sf"/>
</dbReference>
<evidence type="ECO:0000313" key="1">
    <source>
        <dbReference type="EMBL" id="RLL95897.1"/>
    </source>
</evidence>
<dbReference type="PANTHER" id="PTHR43845">
    <property type="entry name" value="BLR5969 PROTEIN"/>
    <property type="match status" value="1"/>
</dbReference>
<evidence type="ECO:0008006" key="3">
    <source>
        <dbReference type="Google" id="ProtNLM"/>
    </source>
</evidence>
<protein>
    <recommendedName>
        <fullName evidence="3">AMP-dependent synthetase/ligase domain-containing protein</fullName>
    </recommendedName>
</protein>
<evidence type="ECO:0000313" key="2">
    <source>
        <dbReference type="Proteomes" id="UP000215289"/>
    </source>
</evidence>
<name>A0A229YEQ8_9EURO</name>